<name>A0A2R7Z0K7_9ACTN</name>
<proteinExistence type="predicted"/>
<dbReference type="EMBL" id="PYXZ01000002">
    <property type="protein sequence ID" value="PUA82094.1"/>
    <property type="molecule type" value="Genomic_DNA"/>
</dbReference>
<dbReference type="AlphaFoldDB" id="A0A2R7Z0K7"/>
<reference evidence="1 2" key="1">
    <citation type="submission" date="2018-03" db="EMBL/GenBank/DDBJ databases">
        <authorList>
            <person name="Keele B.F."/>
        </authorList>
    </citation>
    <scope>NUCLEOTIDE SEQUENCE [LARGE SCALE GENOMIC DNA]</scope>
    <source>
        <strain evidence="1 2">IB-3</strain>
    </source>
</reference>
<organism evidence="1 2">
    <name type="scientific">Nocardioides currus</name>
    <dbReference type="NCBI Taxonomy" id="2133958"/>
    <lineage>
        <taxon>Bacteria</taxon>
        <taxon>Bacillati</taxon>
        <taxon>Actinomycetota</taxon>
        <taxon>Actinomycetes</taxon>
        <taxon>Propionibacteriales</taxon>
        <taxon>Nocardioidaceae</taxon>
        <taxon>Nocardioides</taxon>
    </lineage>
</organism>
<gene>
    <name evidence="1" type="ORF">C7S10_08745</name>
</gene>
<protein>
    <submittedName>
        <fullName evidence="1">Uncharacterized protein</fullName>
    </submittedName>
</protein>
<evidence type="ECO:0000313" key="1">
    <source>
        <dbReference type="EMBL" id="PUA82094.1"/>
    </source>
</evidence>
<dbReference type="Proteomes" id="UP000244867">
    <property type="component" value="Unassembled WGS sequence"/>
</dbReference>
<sequence length="193" mass="21257">MTFPPDTFSDERDVVWHDRGSSRMVLEERGKLIVASGLLAIGDAAAEEFFHERSISLSCPRRAAAVELAIVRWEDDDPIASRVAAVTLWWAKPGSDVLWNRTRQDVPVDSAVALVVDGELVNEALAPLTDDAWSEVMPVISDRGVFRSGEGLLFDCGTAAADFPIWEGRMQNGELGALRISTMLLDDNERRST</sequence>
<comment type="caution">
    <text evidence="1">The sequence shown here is derived from an EMBL/GenBank/DDBJ whole genome shotgun (WGS) entry which is preliminary data.</text>
</comment>
<keyword evidence="2" id="KW-1185">Reference proteome</keyword>
<dbReference type="RefSeq" id="WP_108343978.1">
    <property type="nucleotide sequence ID" value="NZ_PYXZ01000002.1"/>
</dbReference>
<evidence type="ECO:0000313" key="2">
    <source>
        <dbReference type="Proteomes" id="UP000244867"/>
    </source>
</evidence>
<accession>A0A2R7Z0K7</accession>